<dbReference type="EMBL" id="CP132375">
    <property type="protein sequence ID" value="WLS98304.1"/>
    <property type="molecule type" value="Genomic_DNA"/>
</dbReference>
<feature type="compositionally biased region" description="Basic and acidic residues" evidence="2">
    <location>
        <begin position="686"/>
        <end position="710"/>
    </location>
</feature>
<protein>
    <submittedName>
        <fullName evidence="4">Tape measure domain-containing protein</fullName>
    </submittedName>
</protein>
<dbReference type="Pfam" id="PF20155">
    <property type="entry name" value="TMP_3"/>
    <property type="match status" value="1"/>
</dbReference>
<keyword evidence="1" id="KW-0175">Coiled coil</keyword>
<evidence type="ECO:0000256" key="1">
    <source>
        <dbReference type="SAM" id="Coils"/>
    </source>
</evidence>
<gene>
    <name evidence="4" type="ORF">RAM05_10760</name>
</gene>
<organism evidence="4 5">
    <name type="scientific">Snodgrassella alvi</name>
    <dbReference type="NCBI Taxonomy" id="1196083"/>
    <lineage>
        <taxon>Bacteria</taxon>
        <taxon>Pseudomonadati</taxon>
        <taxon>Pseudomonadota</taxon>
        <taxon>Betaproteobacteria</taxon>
        <taxon>Neisseriales</taxon>
        <taxon>Neisseriaceae</taxon>
        <taxon>Snodgrassella</taxon>
    </lineage>
</organism>
<sequence length="1155" mass="124736">MSDIAELTAVIRIDDVQFASEQSRLIKLSDQLNIKFDQIKQTVSGYAKKINTASVEIKRLTKNQSSLASFTDVTAAALNKSNTSLSKASEKYKRLSKSVLQAKSAFDAFAGVSVATASLGTVEQFRSEINKLKDDLKIKTDLAVNIKMGDSAGFVTEHTKVLNLLDQATTKVNLATKAFSEYNQKFKALNTITKNWLQSQEKAGTNIEKMTAAAEQNAAVTSKWTQNLQALQKEVTQLKVSSKEMASIGLVPGSANEVKHVRGEVEKLKGELDKVKATAPELKNAFSSIAKYAIGAFSINEVKGMMDAYTTLTNRIKLVTNSEKELKEVRAELARISSSTGQNLDATAAIYQRLAQATDQTGLSGEKLLTITDLVSKAMVIGGGSAQSQENALIQLGQAMASGRLSGEELNSVLEQAPGLAMAIAKGMGVSVGALKTLGSSGKITSQQLADAILKQSTQIQSDFSKTSRTIDQALQNIKTQLTMFIGGSGEATGAAKILTTALQAVANNIDLIATAVVGFLGLKLAAYLLATTAEVAAFTASLVLQASVATKAAQANGVYAASLGAIKSSAAVQNILSIKDSVKQLGVAITALRATAIGGFATVASVAAAATFSVYEAGKSINALLNDQDPHNTLSNTFDSLLRKVGWLTNDVDTLGTRLYDLLHNAAGKFHLSGLFRLKTDEEENAAKEKEQQRKEYEAKQKDPKTADLSKEAVDIKDNLQKLAKNTEKAANELGKSKEQLARENADRLLEQFKSKTQNAEAIKAAEEYTARAKAAATKLEIGELSQSITEAHARIAETVKNFGKTSEEIEISKQQIALETMARKGATAVEVEAAKAKIEDTKKLYDHQKALEAEQKNREENTKYIQDMKTKAAELAAEVSGGKDGLIAFQLAVKNASAETIRQAQVTNKVVEQLHAQLQITQTLTSLSDQVAKLGMNDTQKQLYDLKKQGATSEQLNMAKYYLDQIERDKQLQDKTRKAAEKLDTAAVSLTETAKSVGNISMFSKEARAREEAEWDRKRQEEKDSSAIGFFTGKEQVDNLTVGKLNLPDFNKDLGLAGLKIDGKGDAKGKMFELMQASKIEAQNLFVSNKMASETSSRTPETKQKSGPVETLKIDFSYNGKKIMGEVLANPNFTKALRHFFENMIADLAKNLA</sequence>
<feature type="coiled-coil region" evidence="1">
    <location>
        <begin position="258"/>
        <end position="285"/>
    </location>
</feature>
<evidence type="ECO:0000256" key="2">
    <source>
        <dbReference type="SAM" id="MobiDB-lite"/>
    </source>
</evidence>
<dbReference type="InterPro" id="IPR013491">
    <property type="entry name" value="Tape_meas_N"/>
</dbReference>
<proteinExistence type="predicted"/>
<dbReference type="NCBIfam" id="TIGR02675">
    <property type="entry name" value="tape_meas_nterm"/>
    <property type="match status" value="1"/>
</dbReference>
<evidence type="ECO:0000313" key="4">
    <source>
        <dbReference type="EMBL" id="WLS98304.1"/>
    </source>
</evidence>
<dbReference type="Proteomes" id="UP001229773">
    <property type="component" value="Chromosome"/>
</dbReference>
<feature type="region of interest" description="Disordered" evidence="2">
    <location>
        <begin position="685"/>
        <end position="710"/>
    </location>
</feature>
<dbReference type="RefSeq" id="WP_025331404.1">
    <property type="nucleotide sequence ID" value="NZ_CP132375.1"/>
</dbReference>
<dbReference type="GeneID" id="32536389"/>
<dbReference type="AlphaFoldDB" id="A0ABD7Z165"/>
<name>A0ABD7Z165_9NEIS</name>
<accession>A0ABD7Z165</accession>
<evidence type="ECO:0000259" key="3">
    <source>
        <dbReference type="Pfam" id="PF20155"/>
    </source>
</evidence>
<evidence type="ECO:0000313" key="5">
    <source>
        <dbReference type="Proteomes" id="UP001229773"/>
    </source>
</evidence>
<feature type="domain" description="Tape measure protein N-terminal" evidence="3">
    <location>
        <begin position="304"/>
        <end position="488"/>
    </location>
</feature>
<reference evidence="4 5" key="1">
    <citation type="submission" date="2023-08" db="EMBL/GenBank/DDBJ databases">
        <title>Complete genome sequences of 12 bacterial strains from the honey bee gut, resolved with long-read nanopore sequencing.</title>
        <authorList>
            <person name="Kwong W.K."/>
            <person name="Acheampong S."/>
            <person name="Polat M.F."/>
        </authorList>
    </citation>
    <scope>NUCLEOTIDE SEQUENCE [LARGE SCALE GENOMIC DNA]</scope>
    <source>
        <strain evidence="5">wkB9</strain>
    </source>
</reference>